<dbReference type="InterPro" id="IPR027417">
    <property type="entry name" value="P-loop_NTPase"/>
</dbReference>
<evidence type="ECO:0000256" key="7">
    <source>
        <dbReference type="ARBA" id="ARBA00022692"/>
    </source>
</evidence>
<dbReference type="GO" id="GO:0015016">
    <property type="term" value="F:heparan sulfate N-sulfotransferase activity"/>
    <property type="evidence" value="ECO:0007669"/>
    <property type="project" value="UniProtKB-EC"/>
</dbReference>
<dbReference type="InterPro" id="IPR056793">
    <property type="entry name" value="HSNSD_N"/>
</dbReference>
<feature type="domain" description="Sulfotransferase" evidence="16">
    <location>
        <begin position="608"/>
        <end position="769"/>
    </location>
</feature>
<feature type="domain" description="Heparan sulfate-N-deacetylase N-terminal" evidence="18">
    <location>
        <begin position="92"/>
        <end position="303"/>
    </location>
</feature>
<dbReference type="EC" id="2.8.2.8" evidence="5"/>
<dbReference type="Pfam" id="PF25119">
    <property type="entry name" value="HSNSD_N"/>
    <property type="match status" value="1"/>
</dbReference>
<evidence type="ECO:0000256" key="5">
    <source>
        <dbReference type="ARBA" id="ARBA00012979"/>
    </source>
</evidence>
<comment type="subcellular location">
    <subcellularLocation>
        <location evidence="1">Golgi apparatus membrane</location>
        <topology evidence="1">Single-pass type II membrane protein</topology>
    </subcellularLocation>
</comment>
<evidence type="ECO:0000256" key="15">
    <source>
        <dbReference type="ARBA" id="ARBA00023268"/>
    </source>
</evidence>
<proteinExistence type="inferred from homology"/>
<dbReference type="GO" id="GO:0030210">
    <property type="term" value="P:heparin proteoglycan biosynthetic process"/>
    <property type="evidence" value="ECO:0007669"/>
    <property type="project" value="UniProtKB-UniPathway"/>
</dbReference>
<comment type="similarity">
    <text evidence="4">Belongs to the sulfotransferase 1 family. NDST subfamily.</text>
</comment>
<dbReference type="Pfam" id="PF00685">
    <property type="entry name" value="Sulfotransfer_1"/>
    <property type="match status" value="1"/>
</dbReference>
<reference evidence="19" key="1">
    <citation type="submission" date="2020-04" db="EMBL/GenBank/DDBJ databases">
        <authorList>
            <person name="Alioto T."/>
            <person name="Alioto T."/>
            <person name="Gomez Garrido J."/>
        </authorList>
    </citation>
    <scope>NUCLEOTIDE SEQUENCE</scope>
    <source>
        <strain evidence="19">A484AB</strain>
    </source>
</reference>
<evidence type="ECO:0000259" key="17">
    <source>
        <dbReference type="Pfam" id="PF12062"/>
    </source>
</evidence>
<keyword evidence="11" id="KW-0333">Golgi apparatus</keyword>
<evidence type="ECO:0000256" key="13">
    <source>
        <dbReference type="ARBA" id="ARBA00023157"/>
    </source>
</evidence>
<evidence type="ECO:0000313" key="20">
    <source>
        <dbReference type="Proteomes" id="UP001152795"/>
    </source>
</evidence>
<dbReference type="PANTHER" id="PTHR10605:SF56">
    <property type="entry name" value="BIFUNCTIONAL HEPARAN SULFATE N-DEACETYLASE_N-SULFOTRANSFERASE"/>
    <property type="match status" value="1"/>
</dbReference>
<evidence type="ECO:0000256" key="8">
    <source>
        <dbReference type="ARBA" id="ARBA00022801"/>
    </source>
</evidence>
<evidence type="ECO:0000259" key="18">
    <source>
        <dbReference type="Pfam" id="PF25119"/>
    </source>
</evidence>
<keyword evidence="20" id="KW-1185">Reference proteome</keyword>
<dbReference type="PANTHER" id="PTHR10605">
    <property type="entry name" value="HEPARAN SULFATE SULFOTRANSFERASE"/>
    <property type="match status" value="1"/>
</dbReference>
<evidence type="ECO:0000256" key="1">
    <source>
        <dbReference type="ARBA" id="ARBA00004323"/>
    </source>
</evidence>
<comment type="pathway">
    <text evidence="2">Glycan metabolism; heparin biosynthesis.</text>
</comment>
<dbReference type="GO" id="GO:0015012">
    <property type="term" value="P:heparan sulfate proteoglycan biosynthetic process"/>
    <property type="evidence" value="ECO:0007669"/>
    <property type="project" value="UniProtKB-UniPathway"/>
</dbReference>
<keyword evidence="15" id="KW-0511">Multifunctional enzyme</keyword>
<dbReference type="SUPFAM" id="SSF52540">
    <property type="entry name" value="P-loop containing nucleoside triphosphate hydrolases"/>
    <property type="match status" value="1"/>
</dbReference>
<gene>
    <name evidence="19" type="ORF">PACLA_8A070912</name>
</gene>
<evidence type="ECO:0000313" key="19">
    <source>
        <dbReference type="EMBL" id="CAB4017365.1"/>
    </source>
</evidence>
<dbReference type="AlphaFoldDB" id="A0A7D9IS19"/>
<keyword evidence="8" id="KW-0378">Hydrolase</keyword>
<evidence type="ECO:0000256" key="11">
    <source>
        <dbReference type="ARBA" id="ARBA00023034"/>
    </source>
</evidence>
<evidence type="ECO:0000256" key="12">
    <source>
        <dbReference type="ARBA" id="ARBA00023136"/>
    </source>
</evidence>
<protein>
    <recommendedName>
        <fullName evidence="5">[heparan sulfate]-glucosamine N-sulfotransferase</fullName>
        <ecNumber evidence="5">2.8.2.8</ecNumber>
    </recommendedName>
</protein>
<evidence type="ECO:0000256" key="6">
    <source>
        <dbReference type="ARBA" id="ARBA00022679"/>
    </source>
</evidence>
<dbReference type="GO" id="GO:0019213">
    <property type="term" value="F:deacetylase activity"/>
    <property type="evidence" value="ECO:0007669"/>
    <property type="project" value="TreeGrafter"/>
</dbReference>
<dbReference type="Gene3D" id="3.40.50.300">
    <property type="entry name" value="P-loop containing nucleotide triphosphate hydrolases"/>
    <property type="match status" value="1"/>
</dbReference>
<dbReference type="InterPro" id="IPR021930">
    <property type="entry name" value="Heparan_SO4_deacetylase_dom"/>
</dbReference>
<sequence>MRFWKIHSGALMRKSLAIATVLSVFIIWKTFQNMQNGVGPGPGTITFPVQSCRGINTNKDSSIISPRIMFFNSSATVNKRVLILSKRTVVIVRDLLPILEGKRILYEIHHLAGGDKDLLPSLTEQDRGKYVAIIFTSFSYYFGLSLWNRHLLDNYCHAFGVGMILFNLGESSGTSPSTEWFPFKIYTSALQFQLYHVAKNATILRLVKGNNVLDSEGKFDQHKWSIFVPRSGTNFIQDFEVIATSNFNDETIENKIGISDDPKGFPVVIHDLGKRDNIHRVYFGAGLTFWPHKLLFLDALSFVSQHKLAKALDRWIQVDIDDIFVGRTGIRMKKDDVKAMIITQRTLQKLVPGFQLNLGFSGKYFEHGSADENEGDRELVENASEFRWFDHMWAHKQPHKVDNLEAMKQQMMLNMEFAKKHNIPVDTSYSVAPHHSGVYPVYDILYEAWRETTGVQVTSTEEYPHLKQAWRRRGFIYHDVMVLPRQTCGLFTHNLFLEEYPGGKEVLLKSIYGGELFQVIVTNPVNIFMTHLSNYGNDRLALYTFTNVIKFIQCWTNLRLMSLPPLELGKKYFELFPGEMEPVWHHPCKDPRHKEIWPTWKSCNRLPSFLIIGPQKTGTTALHMFLSVHPDVRQNNQNEKSYEETQFFASVNYYKGLGWYMNNFPDVPENSSTLLFEKTANYFDSMKAPMRMHALLPDAKIIVILNDPVRRAYSWYQHMRSHDNEAACNVGFFDLLTSHVNASAPVKSLRGRCLVPGLYAEHLERWMLHFSAVQGTGRKKKDS</sequence>
<keyword evidence="12" id="KW-0472">Membrane</keyword>
<comment type="caution">
    <text evidence="19">The sequence shown here is derived from an EMBL/GenBank/DDBJ whole genome shotgun (WGS) entry which is preliminary data.</text>
</comment>
<dbReference type="GO" id="GO:0016787">
    <property type="term" value="F:hydrolase activity"/>
    <property type="evidence" value="ECO:0007669"/>
    <property type="project" value="UniProtKB-KW"/>
</dbReference>
<accession>A0A7D9IS19</accession>
<dbReference type="InterPro" id="IPR000863">
    <property type="entry name" value="Sulfotransferase_dom"/>
</dbReference>
<keyword evidence="6" id="KW-0808">Transferase</keyword>
<evidence type="ECO:0000256" key="14">
    <source>
        <dbReference type="ARBA" id="ARBA00023180"/>
    </source>
</evidence>
<dbReference type="UniPathway" id="UPA00862"/>
<keyword evidence="7" id="KW-0812">Transmembrane</keyword>
<evidence type="ECO:0000256" key="9">
    <source>
        <dbReference type="ARBA" id="ARBA00022968"/>
    </source>
</evidence>
<keyword evidence="13" id="KW-1015">Disulfide bond</keyword>
<dbReference type="Proteomes" id="UP001152795">
    <property type="component" value="Unassembled WGS sequence"/>
</dbReference>
<dbReference type="GO" id="GO:0000139">
    <property type="term" value="C:Golgi membrane"/>
    <property type="evidence" value="ECO:0007669"/>
    <property type="project" value="UniProtKB-SubCell"/>
</dbReference>
<dbReference type="Pfam" id="PF12062">
    <property type="entry name" value="HSNSD-CE"/>
    <property type="match status" value="1"/>
</dbReference>
<dbReference type="UniPathway" id="UPA00756"/>
<name>A0A7D9IS19_PARCT</name>
<keyword evidence="10" id="KW-1133">Transmembrane helix</keyword>
<keyword evidence="14" id="KW-0325">Glycoprotein</keyword>
<organism evidence="19 20">
    <name type="scientific">Paramuricea clavata</name>
    <name type="common">Red gorgonian</name>
    <name type="synonym">Violescent sea-whip</name>
    <dbReference type="NCBI Taxonomy" id="317549"/>
    <lineage>
        <taxon>Eukaryota</taxon>
        <taxon>Metazoa</taxon>
        <taxon>Cnidaria</taxon>
        <taxon>Anthozoa</taxon>
        <taxon>Octocorallia</taxon>
        <taxon>Malacalcyonacea</taxon>
        <taxon>Plexauridae</taxon>
        <taxon>Paramuricea</taxon>
    </lineage>
</organism>
<evidence type="ECO:0000256" key="4">
    <source>
        <dbReference type="ARBA" id="ARBA00010420"/>
    </source>
</evidence>
<evidence type="ECO:0000256" key="3">
    <source>
        <dbReference type="ARBA" id="ARBA00005093"/>
    </source>
</evidence>
<keyword evidence="9" id="KW-0735">Signal-anchor</keyword>
<comment type="pathway">
    <text evidence="3">Glycan metabolism; heparan sulfate biosynthesis.</text>
</comment>
<dbReference type="OrthoDB" id="8958249at2759"/>
<evidence type="ECO:0000256" key="2">
    <source>
        <dbReference type="ARBA" id="ARBA00004841"/>
    </source>
</evidence>
<feature type="domain" description="Heparan sulphate-N-deacetylase deacetylase" evidence="17">
    <location>
        <begin position="313"/>
        <end position="517"/>
    </location>
</feature>
<dbReference type="InterPro" id="IPR037359">
    <property type="entry name" value="NST/OST"/>
</dbReference>
<dbReference type="EMBL" id="CACRXK020009517">
    <property type="protein sequence ID" value="CAB4017365.1"/>
    <property type="molecule type" value="Genomic_DNA"/>
</dbReference>
<evidence type="ECO:0000256" key="10">
    <source>
        <dbReference type="ARBA" id="ARBA00022989"/>
    </source>
</evidence>
<evidence type="ECO:0000259" key="16">
    <source>
        <dbReference type="Pfam" id="PF00685"/>
    </source>
</evidence>